<dbReference type="Proteomes" id="UP000552709">
    <property type="component" value="Unassembled WGS sequence"/>
</dbReference>
<evidence type="ECO:0000256" key="1">
    <source>
        <dbReference type="SAM" id="SignalP"/>
    </source>
</evidence>
<comment type="caution">
    <text evidence="2">The sequence shown here is derived from an EMBL/GenBank/DDBJ whole genome shotgun (WGS) entry which is preliminary data.</text>
</comment>
<feature type="chain" id="PRO_5031177616" evidence="1">
    <location>
        <begin position="21"/>
        <end position="57"/>
    </location>
</feature>
<gene>
    <name evidence="2" type="ORF">HNQ08_005050</name>
</gene>
<dbReference type="EMBL" id="JACHFL010000024">
    <property type="protein sequence ID" value="MBB5365924.1"/>
    <property type="molecule type" value="Genomic_DNA"/>
</dbReference>
<protein>
    <submittedName>
        <fullName evidence="2">Uncharacterized protein</fullName>
    </submittedName>
</protein>
<proteinExistence type="predicted"/>
<sequence>MKSIVKALGMLLLVSASIHGGPSAASVSQRQVGATPLAKVIWDCGSICVDRVGDQKA</sequence>
<evidence type="ECO:0000313" key="2">
    <source>
        <dbReference type="EMBL" id="MBB5365924.1"/>
    </source>
</evidence>
<evidence type="ECO:0000313" key="3">
    <source>
        <dbReference type="Proteomes" id="UP000552709"/>
    </source>
</evidence>
<reference evidence="2 3" key="1">
    <citation type="submission" date="2020-08" db="EMBL/GenBank/DDBJ databases">
        <title>Genomic Encyclopedia of Type Strains, Phase IV (KMG-IV): sequencing the most valuable type-strain genomes for metagenomic binning, comparative biology and taxonomic classification.</title>
        <authorList>
            <person name="Goeker M."/>
        </authorList>
    </citation>
    <scope>NUCLEOTIDE SEQUENCE [LARGE SCALE GENOMIC DNA]</scope>
    <source>
        <strain evidence="2 3">DSM 27939</strain>
    </source>
</reference>
<keyword evidence="1" id="KW-0732">Signal</keyword>
<name>A0A7W8NFX5_9DEIO</name>
<feature type="signal peptide" evidence="1">
    <location>
        <begin position="1"/>
        <end position="20"/>
    </location>
</feature>
<accession>A0A7W8NFX5</accession>
<keyword evidence="3" id="KW-1185">Reference proteome</keyword>
<organism evidence="2 3">
    <name type="scientific">Deinococcus humi</name>
    <dbReference type="NCBI Taxonomy" id="662880"/>
    <lineage>
        <taxon>Bacteria</taxon>
        <taxon>Thermotogati</taxon>
        <taxon>Deinococcota</taxon>
        <taxon>Deinococci</taxon>
        <taxon>Deinococcales</taxon>
        <taxon>Deinococcaceae</taxon>
        <taxon>Deinococcus</taxon>
    </lineage>
</organism>
<dbReference type="AlphaFoldDB" id="A0A7W8NFX5"/>